<evidence type="ECO:0000259" key="1">
    <source>
        <dbReference type="PROSITE" id="PS50234"/>
    </source>
</evidence>
<dbReference type="SUPFAM" id="SSF53300">
    <property type="entry name" value="vWA-like"/>
    <property type="match status" value="1"/>
</dbReference>
<comment type="caution">
    <text evidence="2">The sequence shown here is derived from an EMBL/GenBank/DDBJ whole genome shotgun (WGS) entry which is preliminary data.</text>
</comment>
<dbReference type="EMBL" id="JADZLT010000040">
    <property type="protein sequence ID" value="MBH0236899.1"/>
    <property type="molecule type" value="Genomic_DNA"/>
</dbReference>
<evidence type="ECO:0000313" key="3">
    <source>
        <dbReference type="Proteomes" id="UP000631694"/>
    </source>
</evidence>
<dbReference type="PROSITE" id="PS50234">
    <property type="entry name" value="VWFA"/>
    <property type="match status" value="1"/>
</dbReference>
<protein>
    <submittedName>
        <fullName evidence="2">VWA domain-containing protein</fullName>
    </submittedName>
</protein>
<evidence type="ECO:0000313" key="2">
    <source>
        <dbReference type="EMBL" id="MBH0236899.1"/>
    </source>
</evidence>
<keyword evidence="3" id="KW-1185">Reference proteome</keyword>
<organism evidence="2 3">
    <name type="scientific">Methylobrevis albus</name>
    <dbReference type="NCBI Taxonomy" id="2793297"/>
    <lineage>
        <taxon>Bacteria</taxon>
        <taxon>Pseudomonadati</taxon>
        <taxon>Pseudomonadota</taxon>
        <taxon>Alphaproteobacteria</taxon>
        <taxon>Hyphomicrobiales</taxon>
        <taxon>Pleomorphomonadaceae</taxon>
        <taxon>Methylobrevis</taxon>
    </lineage>
</organism>
<dbReference type="Proteomes" id="UP000631694">
    <property type="component" value="Unassembled WGS sequence"/>
</dbReference>
<dbReference type="Gene3D" id="3.40.50.410">
    <property type="entry name" value="von Willebrand factor, type A domain"/>
    <property type="match status" value="2"/>
</dbReference>
<sequence length="492" mass="52601">MIFAFSAAGICAVGGGAMDFARMYNFRAGVQYATDAAALTLARDAKPTDTDLNARAEVLVTDLLSTRMGEVSDVTASATSTSLTVTSSVQMPTTFLNLIGMAELNTEIRSTAVWGLGIDEQATVEIALVLDNTGSMLDDNKFTSLKTAATTMVTTMQGKITGVNQLKFALVPFANFVNVGTTYASASWMDTQAKSSIHSTYFTGLNRFTLYSNLGKSWPGCVETRPSPYDVTDTVPATGTPDTLFVPSFHPDEPDGSSWGSPLYANNYLNDKTSSSNEWTKMSYVQKYSSPTGLSFSNSTYYSNYAKPKGPGFFCDTRPIMPLTTNYTGITTAINAMEAAGSTNIPEGLAWGWRVLSPGLPFDQGRAKTDKANSKIVVLLTDGTNSVNTPNRNLGSAYSSWGYSLSGRLGNSPGTNLRNGLDAKLNTICSNVKGDNIEVYTIGLMIDDSATQTMLQNCSSGSGYYYNSPSAAQLQSIFDAIAAKIIMLRLAS</sequence>
<dbReference type="RefSeq" id="WP_197310156.1">
    <property type="nucleotide sequence ID" value="NZ_JADZLT010000040.1"/>
</dbReference>
<reference evidence="2" key="1">
    <citation type="submission" date="2020-12" db="EMBL/GenBank/DDBJ databases">
        <title>Methylobrevis albus sp. nov., isolated from fresh water lack sediment.</title>
        <authorList>
            <person name="Zou Q."/>
        </authorList>
    </citation>
    <scope>NUCLEOTIDE SEQUENCE</scope>
    <source>
        <strain evidence="2">L22</strain>
    </source>
</reference>
<proteinExistence type="predicted"/>
<dbReference type="InterPro" id="IPR036465">
    <property type="entry name" value="vWFA_dom_sf"/>
</dbReference>
<name>A0A931I004_9HYPH</name>
<gene>
    <name evidence="2" type="ORF">I5731_03600</name>
</gene>
<accession>A0A931I004</accession>
<dbReference type="InterPro" id="IPR002035">
    <property type="entry name" value="VWF_A"/>
</dbReference>
<feature type="domain" description="VWFA" evidence="1">
    <location>
        <begin position="330"/>
        <end position="481"/>
    </location>
</feature>
<dbReference type="AlphaFoldDB" id="A0A931I004"/>